<dbReference type="RefSeq" id="WP_118234785.1">
    <property type="nucleotide sequence ID" value="NZ_JADYUV010000049.1"/>
</dbReference>
<gene>
    <name evidence="1" type="ORF">DW663_12870</name>
</gene>
<protein>
    <submittedName>
        <fullName evidence="1">Uncharacterized protein</fullName>
    </submittedName>
</protein>
<sequence>MKKNILFLFLIIFTFLFSKDEELFNIKVNEKNSEIGSVIEYSTIPPTVSSKKDDLYFFSLGKEYIYLNSFFIQVKHEKEEHSKQFYNYFVLRVKKSQEEEKTSIDKIFKEKTTENSEVFIFSCYEKISESEKTPIYYNIFYRNGKIVSIIRLAKKEDIKNLVEYLILNNILSEKEKNYINLITESLNK</sequence>
<proteinExistence type="predicted"/>
<evidence type="ECO:0000313" key="2">
    <source>
        <dbReference type="Proteomes" id="UP000284676"/>
    </source>
</evidence>
<dbReference type="Proteomes" id="UP000284676">
    <property type="component" value="Unassembled WGS sequence"/>
</dbReference>
<name>A0A414PM44_FUSMR</name>
<evidence type="ECO:0000313" key="1">
    <source>
        <dbReference type="EMBL" id="RHF69523.1"/>
    </source>
</evidence>
<reference evidence="1 2" key="1">
    <citation type="submission" date="2018-08" db="EMBL/GenBank/DDBJ databases">
        <title>A genome reference for cultivated species of the human gut microbiota.</title>
        <authorList>
            <person name="Zou Y."/>
            <person name="Xue W."/>
            <person name="Luo G."/>
        </authorList>
    </citation>
    <scope>NUCLEOTIDE SEQUENCE [LARGE SCALE GENOMIC DNA]</scope>
    <source>
        <strain evidence="1 2">AM25-1</strain>
    </source>
</reference>
<comment type="caution">
    <text evidence="1">The sequence shown here is derived from an EMBL/GenBank/DDBJ whole genome shotgun (WGS) entry which is preliminary data.</text>
</comment>
<organism evidence="1 2">
    <name type="scientific">Fusobacterium mortiferum</name>
    <dbReference type="NCBI Taxonomy" id="850"/>
    <lineage>
        <taxon>Bacteria</taxon>
        <taxon>Fusobacteriati</taxon>
        <taxon>Fusobacteriota</taxon>
        <taxon>Fusobacteriia</taxon>
        <taxon>Fusobacteriales</taxon>
        <taxon>Fusobacteriaceae</taxon>
        <taxon>Fusobacterium</taxon>
    </lineage>
</organism>
<dbReference type="EMBL" id="QRHL01000053">
    <property type="protein sequence ID" value="RHF69523.1"/>
    <property type="molecule type" value="Genomic_DNA"/>
</dbReference>
<accession>A0A414PM44</accession>
<dbReference type="AlphaFoldDB" id="A0A414PM44"/>